<dbReference type="EMBL" id="CP000282">
    <property type="protein sequence ID" value="ABD81388.1"/>
    <property type="molecule type" value="Genomic_DNA"/>
</dbReference>
<keyword evidence="1 4" id="KW-0663">Pyridoxal phosphate</keyword>
<dbReference type="GO" id="GO:0019180">
    <property type="term" value="F:dTDP-4-amino-4,6-dideoxygalactose transaminase activity"/>
    <property type="evidence" value="ECO:0007669"/>
    <property type="project" value="TreeGrafter"/>
</dbReference>
<evidence type="ECO:0000256" key="2">
    <source>
        <dbReference type="ARBA" id="ARBA00037999"/>
    </source>
</evidence>
<sequence>MMKTIKFNEPFLAGNELKYLKDVFRQDHFYGNGKYTRLCAEFIRKKLSVENVLITDSCTSALEIAALLMRETGQEQEIILPSYTFSSTASAFARAGFKLVFAEIDPKTMMMDVRDVREKFTQNTAAVVVVHYGGYCAEVNEFRALCDANEVYLVEDAAQAFNCFLNNKALGTIGDFGCFSFHETKNVHAGLSGALIIKDNSFVNRATYIWERGTNRQDVLKGLANKYSWVEIGGSFYPTELQTAFLYAQLEALERNIEERKVIYDEYKIGLAPLKLAGVVYYPEFHVDYKSNYHAFFVVFNSESKADQVREFLRARNVHAYIGYIPLHSSPVGLKMGYEINSLPITEKYSKRVLRLPLHNKLTLTQVAGIVDLIKGCI</sequence>
<dbReference type="Gene3D" id="3.90.1150.10">
    <property type="entry name" value="Aspartate Aminotransferase, domain 1"/>
    <property type="match status" value="1"/>
</dbReference>
<dbReference type="CDD" id="cd00616">
    <property type="entry name" value="AHBA_syn"/>
    <property type="match status" value="1"/>
</dbReference>
<dbReference type="HOGENOM" id="CLU_033332_0_2_6"/>
<dbReference type="InterPro" id="IPR015422">
    <property type="entry name" value="PyrdxlP-dep_Trfase_small"/>
</dbReference>
<dbReference type="InterPro" id="IPR015421">
    <property type="entry name" value="PyrdxlP-dep_Trfase_major"/>
</dbReference>
<dbReference type="eggNOG" id="COG0399">
    <property type="taxonomic scope" value="Bacteria"/>
</dbReference>
<dbReference type="PANTHER" id="PTHR30244">
    <property type="entry name" value="TRANSAMINASE"/>
    <property type="match status" value="1"/>
</dbReference>
<feature type="modified residue" description="N6-(pyridoxal phosphate)lysine" evidence="4">
    <location>
        <position position="185"/>
    </location>
</feature>
<accession>Q21IU1</accession>
<dbReference type="Pfam" id="PF01041">
    <property type="entry name" value="DegT_DnrJ_EryC1"/>
    <property type="match status" value="1"/>
</dbReference>
<feature type="active site" description="Proton acceptor" evidence="3">
    <location>
        <position position="185"/>
    </location>
</feature>
<protein>
    <submittedName>
        <fullName evidence="6">CheW protein</fullName>
    </submittedName>
</protein>
<dbReference type="SUPFAM" id="SSF53383">
    <property type="entry name" value="PLP-dependent transferases"/>
    <property type="match status" value="1"/>
</dbReference>
<dbReference type="InterPro" id="IPR015424">
    <property type="entry name" value="PyrdxlP-dep_Trfase"/>
</dbReference>
<name>Q21IU1_SACD2</name>
<dbReference type="AlphaFoldDB" id="Q21IU1"/>
<dbReference type="PIRSF" id="PIRSF000390">
    <property type="entry name" value="PLP_StrS"/>
    <property type="match status" value="1"/>
</dbReference>
<proteinExistence type="inferred from homology"/>
<dbReference type="KEGG" id="sde:Sde_2128"/>
<keyword evidence="7" id="KW-1185">Reference proteome</keyword>
<dbReference type="InterPro" id="IPR000653">
    <property type="entry name" value="DegT/StrS_aminotransferase"/>
</dbReference>
<dbReference type="GO" id="GO:0030170">
    <property type="term" value="F:pyridoxal phosphate binding"/>
    <property type="evidence" value="ECO:0007669"/>
    <property type="project" value="TreeGrafter"/>
</dbReference>
<reference evidence="6 7" key="1">
    <citation type="journal article" date="2008" name="PLoS Genet.">
        <title>Complete genome sequence of the complex carbohydrate-degrading marine bacterium, Saccharophagus degradans strain 2-40 T.</title>
        <authorList>
            <person name="Weiner R.M."/>
            <person name="Taylor L.E.II."/>
            <person name="Henrissat B."/>
            <person name="Hauser L."/>
            <person name="Land M."/>
            <person name="Coutinho P.M."/>
            <person name="Rancurel C."/>
            <person name="Saunders E.H."/>
            <person name="Longmire A.G."/>
            <person name="Zhang H."/>
            <person name="Bayer E.A."/>
            <person name="Gilbert H.J."/>
            <person name="Larimer F."/>
            <person name="Zhulin I.B."/>
            <person name="Ekborg N.A."/>
            <person name="Lamed R."/>
            <person name="Richardson P.M."/>
            <person name="Borovok I."/>
            <person name="Hutcheson S."/>
        </authorList>
    </citation>
    <scope>NUCLEOTIDE SEQUENCE [LARGE SCALE GENOMIC DNA]</scope>
    <source>
        <strain evidence="7">2-40 / ATCC 43961 / DSM 17024</strain>
    </source>
</reference>
<dbReference type="Gene3D" id="3.40.640.10">
    <property type="entry name" value="Type I PLP-dependent aspartate aminotransferase-like (Major domain)"/>
    <property type="match status" value="1"/>
</dbReference>
<comment type="similarity">
    <text evidence="2 5">Belongs to the DegT/DnrJ/EryC1 family.</text>
</comment>
<dbReference type="STRING" id="203122.Sde_2128"/>
<organism evidence="6 7">
    <name type="scientific">Saccharophagus degradans (strain 2-40 / ATCC 43961 / DSM 17024)</name>
    <dbReference type="NCBI Taxonomy" id="203122"/>
    <lineage>
        <taxon>Bacteria</taxon>
        <taxon>Pseudomonadati</taxon>
        <taxon>Pseudomonadota</taxon>
        <taxon>Gammaproteobacteria</taxon>
        <taxon>Cellvibrionales</taxon>
        <taxon>Cellvibrionaceae</taxon>
        <taxon>Saccharophagus</taxon>
    </lineage>
</organism>
<evidence type="ECO:0000313" key="6">
    <source>
        <dbReference type="EMBL" id="ABD81388.1"/>
    </source>
</evidence>
<dbReference type="PANTHER" id="PTHR30244:SF34">
    <property type="entry name" value="DTDP-4-AMINO-4,6-DIDEOXYGALACTOSE TRANSAMINASE"/>
    <property type="match status" value="1"/>
</dbReference>
<evidence type="ECO:0000256" key="3">
    <source>
        <dbReference type="PIRSR" id="PIRSR000390-1"/>
    </source>
</evidence>
<gene>
    <name evidence="6" type="ordered locus">Sde_2128</name>
</gene>
<dbReference type="GO" id="GO:0000271">
    <property type="term" value="P:polysaccharide biosynthetic process"/>
    <property type="evidence" value="ECO:0007669"/>
    <property type="project" value="TreeGrafter"/>
</dbReference>
<dbReference type="NCBIfam" id="NF008687">
    <property type="entry name" value="PRK11706.1"/>
    <property type="match status" value="1"/>
</dbReference>
<evidence type="ECO:0000256" key="5">
    <source>
        <dbReference type="RuleBase" id="RU004508"/>
    </source>
</evidence>
<evidence type="ECO:0000256" key="4">
    <source>
        <dbReference type="PIRSR" id="PIRSR000390-2"/>
    </source>
</evidence>
<evidence type="ECO:0000256" key="1">
    <source>
        <dbReference type="ARBA" id="ARBA00022898"/>
    </source>
</evidence>
<evidence type="ECO:0000313" key="7">
    <source>
        <dbReference type="Proteomes" id="UP000001947"/>
    </source>
</evidence>
<dbReference type="Proteomes" id="UP000001947">
    <property type="component" value="Chromosome"/>
</dbReference>